<evidence type="ECO:0000313" key="1">
    <source>
        <dbReference type="EMBL" id="OCT89795.1"/>
    </source>
</evidence>
<accession>A0A974HTL6</accession>
<dbReference type="EMBL" id="CM004470">
    <property type="protein sequence ID" value="OCT89795.1"/>
    <property type="molecule type" value="Genomic_DNA"/>
</dbReference>
<evidence type="ECO:0000313" key="2">
    <source>
        <dbReference type="Proteomes" id="UP000694892"/>
    </source>
</evidence>
<sequence>MAPEAFGHQPSPCKHKSISVECKQRRWGSGTRRGVLPFIYVCVLVSTKYLKCLPIPIAANGNLRKVSVLVL</sequence>
<dbReference type="Proteomes" id="UP000694892">
    <property type="component" value="Chromosome 3L"/>
</dbReference>
<name>A0A974HTL6_XENLA</name>
<protein>
    <submittedName>
        <fullName evidence="1">Uncharacterized protein</fullName>
    </submittedName>
</protein>
<reference evidence="2" key="1">
    <citation type="journal article" date="2016" name="Nature">
        <title>Genome evolution in the allotetraploid frog Xenopus laevis.</title>
        <authorList>
            <person name="Session A.M."/>
            <person name="Uno Y."/>
            <person name="Kwon T."/>
            <person name="Chapman J.A."/>
            <person name="Toyoda A."/>
            <person name="Takahashi S."/>
            <person name="Fukui A."/>
            <person name="Hikosaka A."/>
            <person name="Suzuki A."/>
            <person name="Kondo M."/>
            <person name="van Heeringen S.J."/>
            <person name="Quigley I."/>
            <person name="Heinz S."/>
            <person name="Ogino H."/>
            <person name="Ochi H."/>
            <person name="Hellsten U."/>
            <person name="Lyons J.B."/>
            <person name="Simakov O."/>
            <person name="Putnam N."/>
            <person name="Stites J."/>
            <person name="Kuroki Y."/>
            <person name="Tanaka T."/>
            <person name="Michiue T."/>
            <person name="Watanabe M."/>
            <person name="Bogdanovic O."/>
            <person name="Lister R."/>
            <person name="Georgiou G."/>
            <person name="Paranjpe S.S."/>
            <person name="van Kruijsbergen I."/>
            <person name="Shu S."/>
            <person name="Carlson J."/>
            <person name="Kinoshita T."/>
            <person name="Ohta Y."/>
            <person name="Mawaribuchi S."/>
            <person name="Jenkins J."/>
            <person name="Grimwood J."/>
            <person name="Schmutz J."/>
            <person name="Mitros T."/>
            <person name="Mozaffari S.V."/>
            <person name="Suzuki Y."/>
            <person name="Haramoto Y."/>
            <person name="Yamamoto T.S."/>
            <person name="Takagi C."/>
            <person name="Heald R."/>
            <person name="Miller K."/>
            <person name="Haudenschild C."/>
            <person name="Kitzman J."/>
            <person name="Nakayama T."/>
            <person name="Izutsu Y."/>
            <person name="Robert J."/>
            <person name="Fortriede J."/>
            <person name="Burns K."/>
            <person name="Lotay V."/>
            <person name="Karimi K."/>
            <person name="Yasuoka Y."/>
            <person name="Dichmann D.S."/>
            <person name="Flajnik M.F."/>
            <person name="Houston D.W."/>
            <person name="Shendure J."/>
            <person name="DuPasquier L."/>
            <person name="Vize P.D."/>
            <person name="Zorn A.M."/>
            <person name="Ito M."/>
            <person name="Marcotte E.M."/>
            <person name="Wallingford J.B."/>
            <person name="Ito Y."/>
            <person name="Asashima M."/>
            <person name="Ueno N."/>
            <person name="Matsuda Y."/>
            <person name="Veenstra G.J."/>
            <person name="Fujiyama A."/>
            <person name="Harland R.M."/>
            <person name="Taira M."/>
            <person name="Rokhsar D.S."/>
        </authorList>
    </citation>
    <scope>NUCLEOTIDE SEQUENCE [LARGE SCALE GENOMIC DNA]</scope>
    <source>
        <strain evidence="2">J</strain>
    </source>
</reference>
<gene>
    <name evidence="1" type="ORF">XELAEV_18018408mg</name>
</gene>
<dbReference type="AlphaFoldDB" id="A0A974HTL6"/>
<proteinExistence type="predicted"/>
<organism evidence="1 2">
    <name type="scientific">Xenopus laevis</name>
    <name type="common">African clawed frog</name>
    <dbReference type="NCBI Taxonomy" id="8355"/>
    <lineage>
        <taxon>Eukaryota</taxon>
        <taxon>Metazoa</taxon>
        <taxon>Chordata</taxon>
        <taxon>Craniata</taxon>
        <taxon>Vertebrata</taxon>
        <taxon>Euteleostomi</taxon>
        <taxon>Amphibia</taxon>
        <taxon>Batrachia</taxon>
        <taxon>Anura</taxon>
        <taxon>Pipoidea</taxon>
        <taxon>Pipidae</taxon>
        <taxon>Xenopodinae</taxon>
        <taxon>Xenopus</taxon>
        <taxon>Xenopus</taxon>
    </lineage>
</organism>